<reference evidence="1 2" key="1">
    <citation type="submission" date="2017-11" db="EMBL/GenBank/DDBJ databases">
        <title>Complete genome of Rhizobium leguminosarum Norway, an ineffective micro-symbiont.</title>
        <authorList>
            <person name="Hoffrichter A."/>
            <person name="Liang J."/>
            <person name="Brachmann A."/>
            <person name="Marin M."/>
        </authorList>
    </citation>
    <scope>NUCLEOTIDE SEQUENCE [LARGE SCALE GENOMIC DNA]</scope>
    <source>
        <strain evidence="1 2">Norway</strain>
        <plasmid evidence="2">Plasmid prln3</plasmid>
    </source>
</reference>
<protein>
    <submittedName>
        <fullName evidence="1">Uncharacterized protein</fullName>
    </submittedName>
</protein>
<name>A0A2K9ZGM8_RHILE</name>
<evidence type="ECO:0000313" key="1">
    <source>
        <dbReference type="EMBL" id="AUW47378.1"/>
    </source>
</evidence>
<proteinExistence type="predicted"/>
<geneLocation type="plasmid" evidence="2">
    <name>prln3</name>
</geneLocation>
<dbReference type="AlphaFoldDB" id="A0A2K9ZGM8"/>
<dbReference type="EMBL" id="CP025015">
    <property type="protein sequence ID" value="AUW47378.1"/>
    <property type="molecule type" value="Genomic_DNA"/>
</dbReference>
<evidence type="ECO:0000313" key="2">
    <source>
        <dbReference type="Proteomes" id="UP000238523"/>
    </source>
</evidence>
<dbReference type="Proteomes" id="UP000238523">
    <property type="component" value="Plasmid pRLN3"/>
</dbReference>
<keyword evidence="1" id="KW-0614">Plasmid</keyword>
<sequence length="186" mass="21185">MRCRKPPRSLPRWRGAPTGCKSDKAALRAGRFVQSPYRGYPSPLVAPFSGRAYRILAADRVPQDQEILTLDNEVVAKKLMAVRANVRASSDLAIDIKALISSGTTIGPVPLLTETDKAELAHFLNLLRENRFFRYELMPRPNWTSLSDFQAVDARRLTVMDPAYDDIRMLSHQEFTRNRPVHFFGW</sequence>
<gene>
    <name evidence="1" type="ORF">CUJ84_pRLN3000251</name>
</gene>
<organism evidence="1 2">
    <name type="scientific">Rhizobium leguminosarum</name>
    <dbReference type="NCBI Taxonomy" id="384"/>
    <lineage>
        <taxon>Bacteria</taxon>
        <taxon>Pseudomonadati</taxon>
        <taxon>Pseudomonadota</taxon>
        <taxon>Alphaproteobacteria</taxon>
        <taxon>Hyphomicrobiales</taxon>
        <taxon>Rhizobiaceae</taxon>
        <taxon>Rhizobium/Agrobacterium group</taxon>
        <taxon>Rhizobium</taxon>
    </lineage>
</organism>
<accession>A0A2K9ZGM8</accession>